<dbReference type="InterPro" id="IPR035550">
    <property type="entry name" value="Bem1/Scd2_PX"/>
</dbReference>
<dbReference type="Gene3D" id="3.30.1520.10">
    <property type="entry name" value="Phox-like domain"/>
    <property type="match status" value="1"/>
</dbReference>
<organism evidence="1 2">
    <name type="scientific">Candida glabrata</name>
    <name type="common">Yeast</name>
    <name type="synonym">Torulopsis glabrata</name>
    <dbReference type="NCBI Taxonomy" id="5478"/>
    <lineage>
        <taxon>Eukaryota</taxon>
        <taxon>Fungi</taxon>
        <taxon>Dikarya</taxon>
        <taxon>Ascomycota</taxon>
        <taxon>Saccharomycotina</taxon>
        <taxon>Saccharomycetes</taxon>
        <taxon>Saccharomycetales</taxon>
        <taxon>Saccharomycetaceae</taxon>
        <taxon>Nakaseomyces</taxon>
    </lineage>
</organism>
<dbReference type="InterPro" id="IPR036871">
    <property type="entry name" value="PX_dom_sf"/>
</dbReference>
<comment type="caution">
    <text evidence="1">The sequence shown here is derived from an EMBL/GenBank/DDBJ whole genome shotgun (WGS) entry which is preliminary data.</text>
</comment>
<dbReference type="VEuPathDB" id="FungiDB:CAGL0H08712g"/>
<dbReference type="VEuPathDB" id="FungiDB:GVI51_H08613"/>
<dbReference type="Proteomes" id="UP000054886">
    <property type="component" value="Unassembled WGS sequence"/>
</dbReference>
<dbReference type="VEuPathDB" id="FungiDB:B1J91_H08712g"/>
<dbReference type="SUPFAM" id="SSF64268">
    <property type="entry name" value="PX domain"/>
    <property type="match status" value="1"/>
</dbReference>
<evidence type="ECO:0008006" key="3">
    <source>
        <dbReference type="Google" id="ProtNLM"/>
    </source>
</evidence>
<dbReference type="GO" id="GO:0035091">
    <property type="term" value="F:phosphatidylinositol binding"/>
    <property type="evidence" value="ECO:0007669"/>
    <property type="project" value="InterPro"/>
</dbReference>
<gene>
    <name evidence="1" type="ORF">AO440_002269</name>
</gene>
<dbReference type="CDD" id="cd06890">
    <property type="entry name" value="PX_Bem1p"/>
    <property type="match status" value="1"/>
</dbReference>
<dbReference type="InterPro" id="IPR036028">
    <property type="entry name" value="SH3-like_dom_sf"/>
</dbReference>
<dbReference type="AlphaFoldDB" id="A0A0W0D8V7"/>
<proteinExistence type="predicted"/>
<evidence type="ECO:0000313" key="2">
    <source>
        <dbReference type="Proteomes" id="UP000054886"/>
    </source>
</evidence>
<name>A0A0W0D8V7_CANGB</name>
<sequence>MAIFVLQKEDTSPTLTKKRSIRDRQRQLNISPPMKHDNSVASWNTLHRSASLNYKFYNVKQTYNPTETSSDITHLDPNELRDSNGTPLIDHYLHVTKGSLVQKISDMGDGMWYVKPINELVCGLVPASYLEEEKQLNCTLSAKPHAAKWNTSLIDLTPPTSPSTIVSKTFSKASYSRKTSLSIESPWSKQDSFLAVKLITKCEVESIELKDNRLEYTVRIQDSEGNTKVKHIYYSAFYKLHTKLMAGLKENMSLPNIPAPSSNYAQEKVDESTKLDRLQMFNTYLTYLIDVIYDIKSPLHLQDTFTNWVNDIEPSSANQHIKIKILFQGDYYALKCTKSEIDNLDKLHALLRSKIRALKDRTSLKMTAKLEGWYIVELTDEIMYRMILAKLNDIRRLAIDVSLVD</sequence>
<reference evidence="1 2" key="1">
    <citation type="submission" date="2015-10" db="EMBL/GenBank/DDBJ databases">
        <title>Draft genomes sequences of Candida glabrata isolates 1A, 1B, 2A, 2B, 3A and 3B.</title>
        <authorList>
            <person name="Haavelsrud O.E."/>
            <person name="Gaustad P."/>
        </authorList>
    </citation>
    <scope>NUCLEOTIDE SEQUENCE [LARGE SCALE GENOMIC DNA]</scope>
    <source>
        <strain evidence="1">910700640</strain>
    </source>
</reference>
<dbReference type="SUPFAM" id="SSF50044">
    <property type="entry name" value="SH3-domain"/>
    <property type="match status" value="1"/>
</dbReference>
<accession>A0A0W0D8V7</accession>
<dbReference type="VEuPathDB" id="FungiDB:GWK60_H08679"/>
<dbReference type="EMBL" id="LLZZ01000116">
    <property type="protein sequence ID" value="KTB04587.1"/>
    <property type="molecule type" value="Genomic_DNA"/>
</dbReference>
<evidence type="ECO:0000313" key="1">
    <source>
        <dbReference type="EMBL" id="KTB04587.1"/>
    </source>
</evidence>
<protein>
    <recommendedName>
        <fullName evidence="3">PX domain-containing protein</fullName>
    </recommendedName>
</protein>